<organism evidence="1 2">
    <name type="scientific">Arabis nemorensis</name>
    <dbReference type="NCBI Taxonomy" id="586526"/>
    <lineage>
        <taxon>Eukaryota</taxon>
        <taxon>Viridiplantae</taxon>
        <taxon>Streptophyta</taxon>
        <taxon>Embryophyta</taxon>
        <taxon>Tracheophyta</taxon>
        <taxon>Spermatophyta</taxon>
        <taxon>Magnoliopsida</taxon>
        <taxon>eudicotyledons</taxon>
        <taxon>Gunneridae</taxon>
        <taxon>Pentapetalae</taxon>
        <taxon>rosids</taxon>
        <taxon>malvids</taxon>
        <taxon>Brassicales</taxon>
        <taxon>Brassicaceae</taxon>
        <taxon>Arabideae</taxon>
        <taxon>Arabis</taxon>
    </lineage>
</organism>
<accession>A0A565AR44</accession>
<proteinExistence type="predicted"/>
<dbReference type="OrthoDB" id="1858881at2759"/>
<sequence>MGLPCSGFQIRWRRSNLAFLNEPREEEGRPNKYVPQYQVAHIAKIAKIAG</sequence>
<name>A0A565AR44_9BRAS</name>
<evidence type="ECO:0000313" key="2">
    <source>
        <dbReference type="Proteomes" id="UP000489600"/>
    </source>
</evidence>
<comment type="caution">
    <text evidence="1">The sequence shown here is derived from an EMBL/GenBank/DDBJ whole genome shotgun (WGS) entry which is preliminary data.</text>
</comment>
<protein>
    <submittedName>
        <fullName evidence="1">Uncharacterized protein</fullName>
    </submittedName>
</protein>
<evidence type="ECO:0000313" key="1">
    <source>
        <dbReference type="EMBL" id="VVA91885.1"/>
    </source>
</evidence>
<gene>
    <name evidence="1" type="ORF">ANE_LOCUS2330</name>
</gene>
<dbReference type="EMBL" id="CABITT030000001">
    <property type="protein sequence ID" value="VVA91885.1"/>
    <property type="molecule type" value="Genomic_DNA"/>
</dbReference>
<dbReference type="AlphaFoldDB" id="A0A565AR44"/>
<keyword evidence="2" id="KW-1185">Reference proteome</keyword>
<reference evidence="1" key="1">
    <citation type="submission" date="2019-07" db="EMBL/GenBank/DDBJ databases">
        <authorList>
            <person name="Dittberner H."/>
        </authorList>
    </citation>
    <scope>NUCLEOTIDE SEQUENCE [LARGE SCALE GENOMIC DNA]</scope>
</reference>
<dbReference type="Proteomes" id="UP000489600">
    <property type="component" value="Unassembled WGS sequence"/>
</dbReference>